<feature type="binding site" evidence="5">
    <location>
        <position position="238"/>
    </location>
    <ligand>
        <name>Fe cation</name>
        <dbReference type="ChEBI" id="CHEBI:24875"/>
        <note>catalytic</note>
    </ligand>
</feature>
<feature type="binding site" evidence="5">
    <location>
        <position position="354"/>
    </location>
    <ligand>
        <name>Fe cation</name>
        <dbReference type="ChEBI" id="CHEBI:24875"/>
        <note>catalytic</note>
    </ligand>
</feature>
<keyword evidence="4 5" id="KW-0408">Iron</keyword>
<comment type="caution">
    <text evidence="6">The sequence shown here is derived from an EMBL/GenBank/DDBJ whole genome shotgun (WGS) entry which is preliminary data.</text>
</comment>
<dbReference type="InterPro" id="IPR004294">
    <property type="entry name" value="Carotenoid_Oase"/>
</dbReference>
<dbReference type="Pfam" id="PF03055">
    <property type="entry name" value="RPE65"/>
    <property type="match status" value="2"/>
</dbReference>
<evidence type="ECO:0000313" key="6">
    <source>
        <dbReference type="EMBL" id="KAE9977043.1"/>
    </source>
</evidence>
<comment type="cofactor">
    <cofactor evidence="5">
        <name>Fe(2+)</name>
        <dbReference type="ChEBI" id="CHEBI:29033"/>
    </cofactor>
    <text evidence="5">Binds 1 Fe(2+) ion per subunit.</text>
</comment>
<proteinExistence type="inferred from homology"/>
<keyword evidence="2 5" id="KW-0479">Metal-binding</keyword>
<evidence type="ECO:0000256" key="5">
    <source>
        <dbReference type="PIRSR" id="PIRSR604294-1"/>
    </source>
</evidence>
<keyword evidence="3" id="KW-0560">Oxidoreductase</keyword>
<dbReference type="GO" id="GO:0016121">
    <property type="term" value="P:carotene catabolic process"/>
    <property type="evidence" value="ECO:0007669"/>
    <property type="project" value="TreeGrafter"/>
</dbReference>
<dbReference type="GO" id="GO:0046872">
    <property type="term" value="F:metal ion binding"/>
    <property type="evidence" value="ECO:0007669"/>
    <property type="project" value="UniProtKB-KW"/>
</dbReference>
<feature type="binding site" evidence="5">
    <location>
        <position position="676"/>
    </location>
    <ligand>
        <name>Fe cation</name>
        <dbReference type="ChEBI" id="CHEBI:24875"/>
        <note>catalytic</note>
    </ligand>
</feature>
<dbReference type="PANTHER" id="PTHR10543">
    <property type="entry name" value="BETA-CAROTENE DIOXYGENASE"/>
    <property type="match status" value="1"/>
</dbReference>
<evidence type="ECO:0000256" key="1">
    <source>
        <dbReference type="ARBA" id="ARBA00006787"/>
    </source>
</evidence>
<evidence type="ECO:0000313" key="7">
    <source>
        <dbReference type="Proteomes" id="UP000433883"/>
    </source>
</evidence>
<accession>A0A8H3UXE6</accession>
<dbReference type="GO" id="GO:0010436">
    <property type="term" value="F:carotenoid dioxygenase activity"/>
    <property type="evidence" value="ECO:0007669"/>
    <property type="project" value="TreeGrafter"/>
</dbReference>
<dbReference type="PANTHER" id="PTHR10543:SF89">
    <property type="entry name" value="CAROTENOID 9,10(9',10')-CLEAVAGE DIOXYGENASE 1"/>
    <property type="match status" value="1"/>
</dbReference>
<organism evidence="6 7">
    <name type="scientific">Venturia inaequalis</name>
    <name type="common">Apple scab fungus</name>
    <dbReference type="NCBI Taxonomy" id="5025"/>
    <lineage>
        <taxon>Eukaryota</taxon>
        <taxon>Fungi</taxon>
        <taxon>Dikarya</taxon>
        <taxon>Ascomycota</taxon>
        <taxon>Pezizomycotina</taxon>
        <taxon>Dothideomycetes</taxon>
        <taxon>Pleosporomycetidae</taxon>
        <taxon>Venturiales</taxon>
        <taxon>Venturiaceae</taxon>
        <taxon>Venturia</taxon>
    </lineage>
</organism>
<dbReference type="EMBL" id="WNWQ01000140">
    <property type="protein sequence ID" value="KAE9977043.1"/>
    <property type="molecule type" value="Genomic_DNA"/>
</dbReference>
<reference evidence="6 7" key="1">
    <citation type="submission" date="2019-11" db="EMBL/GenBank/DDBJ databases">
        <title>Venturia inaequalis Genome Resource.</title>
        <authorList>
            <person name="Lichtner F.J."/>
        </authorList>
    </citation>
    <scope>NUCLEOTIDE SEQUENCE [LARGE SCALE GENOMIC DNA]</scope>
    <source>
        <strain evidence="6">Bline_iso_100314</strain>
    </source>
</reference>
<dbReference type="AlphaFoldDB" id="A0A8H3UXE6"/>
<evidence type="ECO:0000256" key="2">
    <source>
        <dbReference type="ARBA" id="ARBA00022723"/>
    </source>
</evidence>
<feature type="binding site" evidence="5">
    <location>
        <position position="291"/>
    </location>
    <ligand>
        <name>Fe cation</name>
        <dbReference type="ChEBI" id="CHEBI:24875"/>
        <note>catalytic</note>
    </ligand>
</feature>
<comment type="similarity">
    <text evidence="1">Belongs to the carotenoid oxygenase family.</text>
</comment>
<name>A0A8H3UXE6_VENIN</name>
<protein>
    <recommendedName>
        <fullName evidence="8">Carotenoid oxygenase</fullName>
    </recommendedName>
</protein>
<sequence length="721" mass="79382">MKQVNTSLALRMPSVDLTSDRHPYLSGNFAPIHQSTTLTPCSYSGRIPNELAGGQYVRNGGNPFSNDDLARNAHWFDGDGMLSGVAFQRPPGIDGDIVPEFVNQFILTDCLMASISSPTLASPILPSIATLVNPASSLVKIILRIFRTLLLVLLSHLPGSKQSIKKISVANTGIYFHDGRALASCESGPPIRIQLPGLETVGWYNGHEAEGELGAKSVEPGFGGEGVFSFMNEWTTGHPKIDPRTEELIVYHCTFIAPYVHYSVIPSASSLRQKKMLNAPLPGMSGAKMIHDFGVSHCHTVMMDLPLSLNPFNLMKNKPVVAYDSSEPSRFGVFPRYDPSSVRWFQTSACCIFHTANTWDEQDSQGNTEAVSMMACRLTSATLVFSAGNIAAPQPTRKTVEKVKKAMPFFEKYDGDQFVHEIDGENQVEDEVIDHGCYSSDYAFERAHALESTGLETTPLISKGLSPGAHSMDPDEEEDQCRLYYYRFDMSPNTDGTDNSITHQFALSAIPFEFPTMNPAKEMSSAHYIYGCSVSTSSFGAALGKAAKIDVIAKIDALELISRGMNKPPRAVTGCVDTRNIAQVLLDNEADPDDPVRCFRMPPGWYAQEARFVSYANPTSEDDGFLLFYVFDESQLDSDGECPSTATSELWALDARDMQTIVCRISLPQRVPYGLHGNWFTEKQIEAQREVGKFREMPALKSEGTRTFAENVRNRAIGMLG</sequence>
<evidence type="ECO:0000256" key="4">
    <source>
        <dbReference type="ARBA" id="ARBA00023004"/>
    </source>
</evidence>
<gene>
    <name evidence="6" type="ORF">BLS_001692</name>
</gene>
<dbReference type="Proteomes" id="UP000433883">
    <property type="component" value="Unassembled WGS sequence"/>
</dbReference>
<evidence type="ECO:0008006" key="8">
    <source>
        <dbReference type="Google" id="ProtNLM"/>
    </source>
</evidence>
<evidence type="ECO:0000256" key="3">
    <source>
        <dbReference type="ARBA" id="ARBA00023002"/>
    </source>
</evidence>